<accession>A0AAU9UY59</accession>
<dbReference type="Pfam" id="PF00151">
    <property type="entry name" value="Lipase"/>
    <property type="match status" value="1"/>
</dbReference>
<evidence type="ECO:0000313" key="7">
    <source>
        <dbReference type="EMBL" id="CAH2102772.1"/>
    </source>
</evidence>
<evidence type="ECO:0000256" key="2">
    <source>
        <dbReference type="ARBA" id="ARBA00010701"/>
    </source>
</evidence>
<feature type="chain" id="PRO_5043728920" description="Lipase domain-containing protein" evidence="5">
    <location>
        <begin position="21"/>
        <end position="327"/>
    </location>
</feature>
<dbReference type="InterPro" id="IPR029058">
    <property type="entry name" value="AB_hydrolase_fold"/>
</dbReference>
<reference evidence="7" key="1">
    <citation type="submission" date="2022-03" db="EMBL/GenBank/DDBJ databases">
        <authorList>
            <person name="Tunstrom K."/>
        </authorList>
    </citation>
    <scope>NUCLEOTIDE SEQUENCE</scope>
</reference>
<evidence type="ECO:0000256" key="1">
    <source>
        <dbReference type="ARBA" id="ARBA00004613"/>
    </source>
</evidence>
<dbReference type="PANTHER" id="PTHR11610">
    <property type="entry name" value="LIPASE"/>
    <property type="match status" value="1"/>
</dbReference>
<feature type="domain" description="Lipase" evidence="6">
    <location>
        <begin position="61"/>
        <end position="289"/>
    </location>
</feature>
<proteinExistence type="inferred from homology"/>
<organism evidence="7 8">
    <name type="scientific">Euphydryas editha</name>
    <name type="common">Edith's checkerspot</name>
    <dbReference type="NCBI Taxonomy" id="104508"/>
    <lineage>
        <taxon>Eukaryota</taxon>
        <taxon>Metazoa</taxon>
        <taxon>Ecdysozoa</taxon>
        <taxon>Arthropoda</taxon>
        <taxon>Hexapoda</taxon>
        <taxon>Insecta</taxon>
        <taxon>Pterygota</taxon>
        <taxon>Neoptera</taxon>
        <taxon>Endopterygota</taxon>
        <taxon>Lepidoptera</taxon>
        <taxon>Glossata</taxon>
        <taxon>Ditrysia</taxon>
        <taxon>Papilionoidea</taxon>
        <taxon>Nymphalidae</taxon>
        <taxon>Nymphalinae</taxon>
        <taxon>Euphydryas</taxon>
    </lineage>
</organism>
<sequence length="327" mass="36271">MKYSLLCILISTLCTRCVTASSLKNELDVEPEDGLPVEDLSKAKDFERAIVKNLLFAEDRNSYWLFTRKNPLTPQIIENGKSISLWTSNYDSSKPLKVIAHGWNRDGTSSVNTMITSAFLNDRDVNVIVVDWRESASGDYISASIRVPAAGRFLGNFLNWLINTGGGNWDNVHLIGYSLGAHLVGNAGKEVGGRPKRVTGLDPAGPFWSNPFALNTNSGGYVEVIHTNILGRGITEPIGHVDFYPNGGQIQPGCDDTDDKNRCSHRRSYELFASSIRTNHFIGRKCQDWWQAIFRQCKGSTFNMGNGILSKKGNGIYSVITRSSWPF</sequence>
<dbReference type="Proteomes" id="UP001153954">
    <property type="component" value="Unassembled WGS sequence"/>
</dbReference>
<comment type="subcellular location">
    <subcellularLocation>
        <location evidence="1">Secreted</location>
    </subcellularLocation>
</comment>
<dbReference type="InterPro" id="IPR033906">
    <property type="entry name" value="Lipase_N"/>
</dbReference>
<dbReference type="PRINTS" id="PR00821">
    <property type="entry name" value="TAGLIPASE"/>
</dbReference>
<keyword evidence="5" id="KW-0732">Signal</keyword>
<dbReference type="SUPFAM" id="SSF53474">
    <property type="entry name" value="alpha/beta-Hydrolases"/>
    <property type="match status" value="1"/>
</dbReference>
<dbReference type="GO" id="GO:0005615">
    <property type="term" value="C:extracellular space"/>
    <property type="evidence" value="ECO:0007669"/>
    <property type="project" value="TreeGrafter"/>
</dbReference>
<dbReference type="GO" id="GO:0016042">
    <property type="term" value="P:lipid catabolic process"/>
    <property type="evidence" value="ECO:0007669"/>
    <property type="project" value="TreeGrafter"/>
</dbReference>
<dbReference type="InterPro" id="IPR013818">
    <property type="entry name" value="Lipase"/>
</dbReference>
<name>A0AAU9UY59_EUPED</name>
<evidence type="ECO:0000256" key="4">
    <source>
        <dbReference type="RuleBase" id="RU004262"/>
    </source>
</evidence>
<dbReference type="EMBL" id="CAKOGL010000025">
    <property type="protein sequence ID" value="CAH2102772.1"/>
    <property type="molecule type" value="Genomic_DNA"/>
</dbReference>
<keyword evidence="3" id="KW-0964">Secreted</keyword>
<dbReference type="Gene3D" id="3.40.50.1820">
    <property type="entry name" value="alpha/beta hydrolase"/>
    <property type="match status" value="1"/>
</dbReference>
<keyword evidence="8" id="KW-1185">Reference proteome</keyword>
<evidence type="ECO:0000256" key="3">
    <source>
        <dbReference type="ARBA" id="ARBA00022525"/>
    </source>
</evidence>
<evidence type="ECO:0000256" key="5">
    <source>
        <dbReference type="SAM" id="SignalP"/>
    </source>
</evidence>
<evidence type="ECO:0000313" key="8">
    <source>
        <dbReference type="Proteomes" id="UP001153954"/>
    </source>
</evidence>
<gene>
    <name evidence="7" type="ORF">EEDITHA_LOCUS17356</name>
</gene>
<dbReference type="AlphaFoldDB" id="A0AAU9UY59"/>
<comment type="caution">
    <text evidence="7">The sequence shown here is derived from an EMBL/GenBank/DDBJ whole genome shotgun (WGS) entry which is preliminary data.</text>
</comment>
<feature type="signal peptide" evidence="5">
    <location>
        <begin position="1"/>
        <end position="20"/>
    </location>
</feature>
<dbReference type="InterPro" id="IPR000734">
    <property type="entry name" value="TAG_lipase"/>
</dbReference>
<comment type="similarity">
    <text evidence="2 4">Belongs to the AB hydrolase superfamily. Lipase family.</text>
</comment>
<evidence type="ECO:0000259" key="6">
    <source>
        <dbReference type="Pfam" id="PF00151"/>
    </source>
</evidence>
<dbReference type="PANTHER" id="PTHR11610:SF173">
    <property type="entry name" value="LIPASE DOMAIN-CONTAINING PROTEIN-RELATED"/>
    <property type="match status" value="1"/>
</dbReference>
<dbReference type="GO" id="GO:0016298">
    <property type="term" value="F:lipase activity"/>
    <property type="evidence" value="ECO:0007669"/>
    <property type="project" value="InterPro"/>
</dbReference>
<dbReference type="CDD" id="cd00707">
    <property type="entry name" value="Pancreat_lipase_like"/>
    <property type="match status" value="1"/>
</dbReference>
<protein>
    <recommendedName>
        <fullName evidence="6">Lipase domain-containing protein</fullName>
    </recommendedName>
</protein>
<dbReference type="GO" id="GO:0017171">
    <property type="term" value="F:serine hydrolase activity"/>
    <property type="evidence" value="ECO:0007669"/>
    <property type="project" value="TreeGrafter"/>
</dbReference>